<organism evidence="1 2">
    <name type="scientific">Schizopora paradoxa</name>
    <dbReference type="NCBI Taxonomy" id="27342"/>
    <lineage>
        <taxon>Eukaryota</taxon>
        <taxon>Fungi</taxon>
        <taxon>Dikarya</taxon>
        <taxon>Basidiomycota</taxon>
        <taxon>Agaricomycotina</taxon>
        <taxon>Agaricomycetes</taxon>
        <taxon>Hymenochaetales</taxon>
        <taxon>Schizoporaceae</taxon>
        <taxon>Schizopora</taxon>
    </lineage>
</organism>
<dbReference type="InParanoid" id="A0A0H2RVK5"/>
<evidence type="ECO:0000313" key="2">
    <source>
        <dbReference type="Proteomes" id="UP000053477"/>
    </source>
</evidence>
<dbReference type="CDD" id="cd00067">
    <property type="entry name" value="GAL4"/>
    <property type="match status" value="1"/>
</dbReference>
<accession>A0A0H2RVK5</accession>
<dbReference type="GO" id="GO:0000981">
    <property type="term" value="F:DNA-binding transcription factor activity, RNA polymerase II-specific"/>
    <property type="evidence" value="ECO:0007669"/>
    <property type="project" value="InterPro"/>
</dbReference>
<name>A0A0H2RVK5_9AGAM</name>
<gene>
    <name evidence="1" type="ORF">SCHPADRAFT_928505</name>
</gene>
<sequence>MTSSKTNLKLKLMTSTGTGTCSHKLAPGSLNKMKKNKSPCLSCRGQHIKCDGKYPCNACKSSVEKARACCPTKPSRAHSQNKMNVSLNAQISTSQTRTSAMANNFVPPPASKISLHAPSFSNTSIDNVRGSSQADPMPQALPNVQQSALFFRSSGQWCNDMHTTTLPFPEFNFNLFGSVPAKVKPAYLDVDDVQRKQVMDGDMHSVGVSPNLHKYTTHRVNEETQSQSFHYPESNYQQMLGNSPGPSIGQTMWPSEGQYSFDDQNYAFAGNQLGSMM</sequence>
<dbReference type="GO" id="GO:0008270">
    <property type="term" value="F:zinc ion binding"/>
    <property type="evidence" value="ECO:0007669"/>
    <property type="project" value="InterPro"/>
</dbReference>
<dbReference type="Gene3D" id="4.10.240.10">
    <property type="entry name" value="Zn(2)-C6 fungal-type DNA-binding domain"/>
    <property type="match status" value="1"/>
</dbReference>
<dbReference type="Proteomes" id="UP000053477">
    <property type="component" value="Unassembled WGS sequence"/>
</dbReference>
<reference evidence="1 2" key="1">
    <citation type="submission" date="2015-04" db="EMBL/GenBank/DDBJ databases">
        <title>Complete genome sequence of Schizopora paradoxa KUC8140, a cosmopolitan wood degrader in East Asia.</title>
        <authorList>
            <consortium name="DOE Joint Genome Institute"/>
            <person name="Min B."/>
            <person name="Park H."/>
            <person name="Jang Y."/>
            <person name="Kim J.-J."/>
            <person name="Kim K.H."/>
            <person name="Pangilinan J."/>
            <person name="Lipzen A."/>
            <person name="Riley R."/>
            <person name="Grigoriev I.V."/>
            <person name="Spatafora J.W."/>
            <person name="Choi I.-G."/>
        </authorList>
    </citation>
    <scope>NUCLEOTIDE SEQUENCE [LARGE SCALE GENOMIC DNA]</scope>
    <source>
        <strain evidence="1 2">KUC8140</strain>
    </source>
</reference>
<evidence type="ECO:0008006" key="3">
    <source>
        <dbReference type="Google" id="ProtNLM"/>
    </source>
</evidence>
<protein>
    <recommendedName>
        <fullName evidence="3">Zn(2)-C6 fungal-type domain-containing protein</fullName>
    </recommendedName>
</protein>
<keyword evidence="2" id="KW-1185">Reference proteome</keyword>
<dbReference type="AlphaFoldDB" id="A0A0H2RVK5"/>
<evidence type="ECO:0000313" key="1">
    <source>
        <dbReference type="EMBL" id="KLO13428.1"/>
    </source>
</evidence>
<dbReference type="InterPro" id="IPR036864">
    <property type="entry name" value="Zn2-C6_fun-type_DNA-bd_sf"/>
</dbReference>
<dbReference type="EMBL" id="KQ085959">
    <property type="protein sequence ID" value="KLO13428.1"/>
    <property type="molecule type" value="Genomic_DNA"/>
</dbReference>
<proteinExistence type="predicted"/>
<dbReference type="InterPro" id="IPR001138">
    <property type="entry name" value="Zn2Cys6_DnaBD"/>
</dbReference>